<evidence type="ECO:0000256" key="3">
    <source>
        <dbReference type="ARBA" id="ARBA00022801"/>
    </source>
</evidence>
<comment type="similarity">
    <text evidence="1">Belongs to the 'GDSL' lipolytic enzyme family.</text>
</comment>
<gene>
    <name evidence="6" type="ORF">BVRB_4g075900</name>
</gene>
<dbReference type="InterPro" id="IPR036514">
    <property type="entry name" value="SGNH_hydro_sf"/>
</dbReference>
<keyword evidence="3" id="KW-0378">Hydrolase</keyword>
<dbReference type="Proteomes" id="UP000035740">
    <property type="component" value="Chromosome 4"/>
</dbReference>
<dbReference type="SUPFAM" id="SSF52266">
    <property type="entry name" value="SGNH hydrolase"/>
    <property type="match status" value="1"/>
</dbReference>
<feature type="chain" id="PRO_5005297269" evidence="5">
    <location>
        <begin position="28"/>
        <end position="377"/>
    </location>
</feature>
<evidence type="ECO:0000256" key="4">
    <source>
        <dbReference type="ARBA" id="ARBA00023180"/>
    </source>
</evidence>
<dbReference type="Gene3D" id="3.40.50.1110">
    <property type="entry name" value="SGNH hydrolase"/>
    <property type="match status" value="1"/>
</dbReference>
<dbReference type="InterPro" id="IPR035669">
    <property type="entry name" value="SGNH_plant_lipase-like"/>
</dbReference>
<dbReference type="GO" id="GO:0016788">
    <property type="term" value="F:hydrolase activity, acting on ester bonds"/>
    <property type="evidence" value="ECO:0007669"/>
    <property type="project" value="InterPro"/>
</dbReference>
<organism evidence="6 7">
    <name type="scientific">Beta vulgaris subsp. vulgaris</name>
    <name type="common">Beet</name>
    <dbReference type="NCBI Taxonomy" id="3555"/>
    <lineage>
        <taxon>Eukaryota</taxon>
        <taxon>Viridiplantae</taxon>
        <taxon>Streptophyta</taxon>
        <taxon>Embryophyta</taxon>
        <taxon>Tracheophyta</taxon>
        <taxon>Spermatophyta</taxon>
        <taxon>Magnoliopsida</taxon>
        <taxon>eudicotyledons</taxon>
        <taxon>Gunneridae</taxon>
        <taxon>Pentapetalae</taxon>
        <taxon>Caryophyllales</taxon>
        <taxon>Chenopodiaceae</taxon>
        <taxon>Betoideae</taxon>
        <taxon>Beta</taxon>
    </lineage>
</organism>
<dbReference type="PANTHER" id="PTHR22835">
    <property type="entry name" value="ZINC FINGER FYVE DOMAIN CONTAINING PROTEIN"/>
    <property type="match status" value="1"/>
</dbReference>
<keyword evidence="7" id="KW-1185">Reference proteome</keyword>
<dbReference type="Pfam" id="PF00657">
    <property type="entry name" value="Lipase_GDSL"/>
    <property type="match status" value="1"/>
</dbReference>
<protein>
    <submittedName>
        <fullName evidence="6">Uncharacterized protein</fullName>
    </submittedName>
</protein>
<evidence type="ECO:0000256" key="2">
    <source>
        <dbReference type="ARBA" id="ARBA00022729"/>
    </source>
</evidence>
<evidence type="ECO:0000313" key="6">
    <source>
        <dbReference type="EMBL" id="KMT14231.1"/>
    </source>
</evidence>
<dbReference type="InterPro" id="IPR001087">
    <property type="entry name" value="GDSL"/>
</dbReference>
<dbReference type="OMA" id="MFTYFNG"/>
<name>A0A0J8FEH6_BETVV</name>
<dbReference type="Gramene" id="KMT14231">
    <property type="protein sequence ID" value="KMT14231"/>
    <property type="gene ID" value="BVRB_4g075900"/>
</dbReference>
<dbReference type="OrthoDB" id="1600564at2759"/>
<sequence>MVNSKAFDTMLLLYLSFVFLLPCDVLGFGYVPVSNSNPRSCNITSIYQLGDSLSDTGNLIIESPNGVASAFARLPYGESFFKHPTGRCSDGLLMIDFMAKALNIPRLNPYLNRDALFNHGVNFAVAGATALPVEFLADKNIVNPLTNSSLSVQLDWMWSHFNSICYDGQDCAAKLKCALFIVGDIGSHDYYYAFSQGKRMEDVNNMVIDVVEAIIEGITRVIQIGGTKIIVPGSFPLGQFPAYLTARQANNSTTLRKQRLLYNLSLHHNDELKKRLQMLKRDYKNITIIYVDYHNAFDRLMENAPRFGFNGASDLRKACCGVGGRFSFNPSRLCGAAGVPVCTNPDGYVMWDGFNLTQKAYRILARWLFRSVQQLCI</sequence>
<dbReference type="CDD" id="cd01837">
    <property type="entry name" value="SGNH_plant_lipase_like"/>
    <property type="match status" value="1"/>
</dbReference>
<keyword evidence="4" id="KW-0325">Glycoprotein</keyword>
<proteinExistence type="inferred from homology"/>
<dbReference type="PANTHER" id="PTHR22835:SF517">
    <property type="entry name" value="GDSL-LIKE LIPASE_ACYLHYDROLASE FAMILY PROTEIN, EXPRESSED"/>
    <property type="match status" value="1"/>
</dbReference>
<accession>A0A0J8FEH6</accession>
<evidence type="ECO:0000256" key="1">
    <source>
        <dbReference type="ARBA" id="ARBA00008668"/>
    </source>
</evidence>
<reference evidence="6 7" key="1">
    <citation type="journal article" date="2014" name="Nature">
        <title>The genome of the recently domesticated crop plant sugar beet (Beta vulgaris).</title>
        <authorList>
            <person name="Dohm J.C."/>
            <person name="Minoche A.E."/>
            <person name="Holtgrawe D."/>
            <person name="Capella-Gutierrez S."/>
            <person name="Zakrzewski F."/>
            <person name="Tafer H."/>
            <person name="Rupp O."/>
            <person name="Sorensen T.R."/>
            <person name="Stracke R."/>
            <person name="Reinhardt R."/>
            <person name="Goesmann A."/>
            <person name="Kraft T."/>
            <person name="Schulz B."/>
            <person name="Stadler P.F."/>
            <person name="Schmidt T."/>
            <person name="Gabaldon T."/>
            <person name="Lehrach H."/>
            <person name="Weisshaar B."/>
            <person name="Himmelbauer H."/>
        </authorList>
    </citation>
    <scope>NUCLEOTIDE SEQUENCE [LARGE SCALE GENOMIC DNA]</scope>
    <source>
        <tissue evidence="6">Taproot</tissue>
    </source>
</reference>
<evidence type="ECO:0000256" key="5">
    <source>
        <dbReference type="SAM" id="SignalP"/>
    </source>
</evidence>
<feature type="signal peptide" evidence="5">
    <location>
        <begin position="1"/>
        <end position="27"/>
    </location>
</feature>
<evidence type="ECO:0000313" key="7">
    <source>
        <dbReference type="Proteomes" id="UP000035740"/>
    </source>
</evidence>
<dbReference type="AlphaFoldDB" id="A0A0J8FEH6"/>
<keyword evidence="2 5" id="KW-0732">Signal</keyword>
<dbReference type="EMBL" id="KQ090068">
    <property type="protein sequence ID" value="KMT14231.1"/>
    <property type="molecule type" value="Genomic_DNA"/>
</dbReference>